<dbReference type="PANTHER" id="PTHR43777">
    <property type="entry name" value="MOLYBDENUM COFACTOR CYTIDYLYLTRANSFERASE"/>
    <property type="match status" value="1"/>
</dbReference>
<dbReference type="SUPFAM" id="SSF53448">
    <property type="entry name" value="Nucleotide-diphospho-sugar transferases"/>
    <property type="match status" value="1"/>
</dbReference>
<dbReference type="Pfam" id="PF12804">
    <property type="entry name" value="NTP_transf_3"/>
    <property type="match status" value="1"/>
</dbReference>
<dbReference type="EMBL" id="JBFNXR010000019">
    <property type="protein sequence ID" value="MEW9854385.1"/>
    <property type="molecule type" value="Genomic_DNA"/>
</dbReference>
<keyword evidence="1" id="KW-0460">Magnesium</keyword>
<comment type="caution">
    <text evidence="3">The sequence shown here is derived from an EMBL/GenBank/DDBJ whole genome shotgun (WGS) entry which is preliminary data.</text>
</comment>
<dbReference type="InterPro" id="IPR029044">
    <property type="entry name" value="Nucleotide-diphossugar_trans"/>
</dbReference>
<dbReference type="InterPro" id="IPR025877">
    <property type="entry name" value="MobA-like_NTP_Trfase"/>
</dbReference>
<proteinExistence type="predicted"/>
<evidence type="ECO:0000259" key="2">
    <source>
        <dbReference type="Pfam" id="PF12804"/>
    </source>
</evidence>
<dbReference type="Proteomes" id="UP001556118">
    <property type="component" value="Unassembled WGS sequence"/>
</dbReference>
<dbReference type="CDD" id="cd04182">
    <property type="entry name" value="GT_2_like_f"/>
    <property type="match status" value="1"/>
</dbReference>
<feature type="domain" description="MobA-like NTP transferase" evidence="2">
    <location>
        <begin position="5"/>
        <end position="160"/>
    </location>
</feature>
<dbReference type="GO" id="GO:0016740">
    <property type="term" value="F:transferase activity"/>
    <property type="evidence" value="ECO:0007669"/>
    <property type="project" value="UniProtKB-KW"/>
</dbReference>
<organism evidence="3 4">
    <name type="scientific">Novosphingobium rhizovicinum</name>
    <dbReference type="NCBI Taxonomy" id="3228928"/>
    <lineage>
        <taxon>Bacteria</taxon>
        <taxon>Pseudomonadati</taxon>
        <taxon>Pseudomonadota</taxon>
        <taxon>Alphaproteobacteria</taxon>
        <taxon>Sphingomonadales</taxon>
        <taxon>Sphingomonadaceae</taxon>
        <taxon>Novosphingobium</taxon>
    </lineage>
</organism>
<dbReference type="PANTHER" id="PTHR43777:SF1">
    <property type="entry name" value="MOLYBDENUM COFACTOR CYTIDYLYLTRANSFERASE"/>
    <property type="match status" value="1"/>
</dbReference>
<dbReference type="RefSeq" id="WP_367770006.1">
    <property type="nucleotide sequence ID" value="NZ_JBFNXR010000019.1"/>
</dbReference>
<protein>
    <submittedName>
        <fullName evidence="3">NTP transferase domain-containing protein</fullName>
    </submittedName>
</protein>
<dbReference type="Gene3D" id="3.90.550.10">
    <property type="entry name" value="Spore Coat Polysaccharide Biosynthesis Protein SpsA, Chain A"/>
    <property type="match status" value="1"/>
</dbReference>
<gene>
    <name evidence="3" type="ORF">ABUH87_04210</name>
</gene>
<accession>A0ABV3R8K9</accession>
<name>A0ABV3R8K9_9SPHN</name>
<evidence type="ECO:0000313" key="3">
    <source>
        <dbReference type="EMBL" id="MEW9854385.1"/>
    </source>
</evidence>
<evidence type="ECO:0000313" key="4">
    <source>
        <dbReference type="Proteomes" id="UP001556118"/>
    </source>
</evidence>
<evidence type="ECO:0000256" key="1">
    <source>
        <dbReference type="ARBA" id="ARBA00022842"/>
    </source>
</evidence>
<keyword evidence="3" id="KW-0808">Transferase</keyword>
<sequence>MKLAAVVLAAGSATRFGSDKLSAPFHGEPLVFHAIRAARAAPVEKVVIVAHPALNIGVWAGEPCTEVVRMTSDGLSISLRAGLSASGEVDGLFVFLGDMPLVPHNAAQRLAEKIGDHYAALPRYHGTPGHPVLLSCRAFADVLTLTGDAGAAKLLRARSDVLFDDCPNPLIHLDVDRPEDLGWLARRGREEEE</sequence>
<keyword evidence="4" id="KW-1185">Reference proteome</keyword>
<reference evidence="3 4" key="1">
    <citation type="submission" date="2024-06" db="EMBL/GenBank/DDBJ databases">
        <title>Novosphingobium rhizovicinus M1R2S20.</title>
        <authorList>
            <person name="Sun J.-Q."/>
        </authorList>
    </citation>
    <scope>NUCLEOTIDE SEQUENCE [LARGE SCALE GENOMIC DNA]</scope>
    <source>
        <strain evidence="3 4">M1R2S20</strain>
    </source>
</reference>